<evidence type="ECO:0000256" key="3">
    <source>
        <dbReference type="ARBA" id="ARBA00012560"/>
    </source>
</evidence>
<dbReference type="GO" id="GO:0004134">
    <property type="term" value="F:4-alpha-glucanotransferase activity"/>
    <property type="evidence" value="ECO:0007669"/>
    <property type="project" value="UniProtKB-EC"/>
</dbReference>
<dbReference type="Proteomes" id="UP001144372">
    <property type="component" value="Unassembled WGS sequence"/>
</dbReference>
<dbReference type="AlphaFoldDB" id="A0A9W6L8T0"/>
<gene>
    <name evidence="11" type="ORF">DAMNIGENAA_34150</name>
</gene>
<comment type="catalytic activity">
    <reaction evidence="1 10">
        <text>Transfers a segment of a (1-&gt;4)-alpha-D-glucan to a new position in an acceptor, which may be glucose or a (1-&gt;4)-alpha-D-glucan.</text>
        <dbReference type="EC" id="2.4.1.25"/>
    </reaction>
</comment>
<evidence type="ECO:0000313" key="12">
    <source>
        <dbReference type="Proteomes" id="UP001144372"/>
    </source>
</evidence>
<evidence type="ECO:0000256" key="10">
    <source>
        <dbReference type="RuleBase" id="RU361207"/>
    </source>
</evidence>
<dbReference type="PANTHER" id="PTHR32438">
    <property type="entry name" value="4-ALPHA-GLUCANOTRANSFERASE DPE1, CHLOROPLASTIC/AMYLOPLASTIC"/>
    <property type="match status" value="1"/>
</dbReference>
<evidence type="ECO:0000256" key="1">
    <source>
        <dbReference type="ARBA" id="ARBA00000439"/>
    </source>
</evidence>
<dbReference type="GO" id="GO:0005975">
    <property type="term" value="P:carbohydrate metabolic process"/>
    <property type="evidence" value="ECO:0007669"/>
    <property type="project" value="InterPro"/>
</dbReference>
<comment type="caution">
    <text evidence="11">The sequence shown here is derived from an EMBL/GenBank/DDBJ whole genome shotgun (WGS) entry which is preliminary data.</text>
</comment>
<accession>A0A9W6L8T0</accession>
<evidence type="ECO:0000256" key="6">
    <source>
        <dbReference type="ARBA" id="ARBA00022679"/>
    </source>
</evidence>
<sequence>MKTRRSGILLHITSLPSPYGIGDLGKGAYLFADFLHESGQSIWQVLPLNPSSMIYGNSPYSSCSVFAGNPLLISPELLVEEGLIAHEYLDNLPAFLDRQVEYQPAAEHKYRLLGLAFEKFKSDNFLMRCEFDKFCVENERWLEDYALFVSLKEEFGGVAWSEWPREVREREERSLAEWRQRLADKIFQEKFYQYLFFKQWFALKRYCNEKRIQIVGDMPIYTSYDSADVWLHPGLFKLDEEKRPRFVAGVPPDYFSSTGQLWGNPVYDWDRLRDTRYDWWVDRIQHNIKLFDLIRFDHFRGFVEYWEIPAKEKTAVNGKWVPVPVKDFFDSLLRRFAHLPIIAEDLGIITPDVREVMTGYDLHGMKVLQFAFGDDVAVNPYAPHNHTPNCFVYTGTHDNNTTRGWFRTEAGEDEKNRLFSYIGRVVDEEEIHWEVLRLAMRSVALTAIAPMQDVLGLGEEARMNLPSVTYGNWEWRLVREQMTPALAEKLGEMSSLYGRI</sequence>
<dbReference type="EC" id="2.4.1.25" evidence="3 10"/>
<dbReference type="NCBIfam" id="NF011080">
    <property type="entry name" value="PRK14508.1-3"/>
    <property type="match status" value="1"/>
</dbReference>
<dbReference type="PANTHER" id="PTHR32438:SF5">
    <property type="entry name" value="4-ALPHA-GLUCANOTRANSFERASE DPE1, CHLOROPLASTIC_AMYLOPLASTIC"/>
    <property type="match status" value="1"/>
</dbReference>
<name>A0A9W6L8T0_9BACT</name>
<organism evidence="11 12">
    <name type="scientific">Desulforhabdus amnigena</name>
    <dbReference type="NCBI Taxonomy" id="40218"/>
    <lineage>
        <taxon>Bacteria</taxon>
        <taxon>Pseudomonadati</taxon>
        <taxon>Thermodesulfobacteriota</taxon>
        <taxon>Syntrophobacteria</taxon>
        <taxon>Syntrophobacterales</taxon>
        <taxon>Syntrophobacteraceae</taxon>
        <taxon>Desulforhabdus</taxon>
    </lineage>
</organism>
<reference evidence="11" key="1">
    <citation type="submission" date="2022-12" db="EMBL/GenBank/DDBJ databases">
        <title>Reference genome sequencing for broad-spectrum identification of bacterial and archaeal isolates by mass spectrometry.</title>
        <authorList>
            <person name="Sekiguchi Y."/>
            <person name="Tourlousse D.M."/>
        </authorList>
    </citation>
    <scope>NUCLEOTIDE SEQUENCE</scope>
    <source>
        <strain evidence="11">ASRB1</strain>
    </source>
</reference>
<keyword evidence="6 10" id="KW-0808">Transferase</keyword>
<evidence type="ECO:0000256" key="4">
    <source>
        <dbReference type="ARBA" id="ARBA00020295"/>
    </source>
</evidence>
<dbReference type="Gene3D" id="3.20.20.80">
    <property type="entry name" value="Glycosidases"/>
    <property type="match status" value="1"/>
</dbReference>
<dbReference type="EMBL" id="BSDR01000001">
    <property type="protein sequence ID" value="GLI35982.1"/>
    <property type="molecule type" value="Genomic_DNA"/>
</dbReference>
<dbReference type="NCBIfam" id="NF011079">
    <property type="entry name" value="PRK14508.1-2"/>
    <property type="match status" value="1"/>
</dbReference>
<keyword evidence="12" id="KW-1185">Reference proteome</keyword>
<dbReference type="InterPro" id="IPR003385">
    <property type="entry name" value="Glyco_hydro_77"/>
</dbReference>
<evidence type="ECO:0000256" key="7">
    <source>
        <dbReference type="ARBA" id="ARBA00023277"/>
    </source>
</evidence>
<evidence type="ECO:0000256" key="9">
    <source>
        <dbReference type="ARBA" id="ARBA00031501"/>
    </source>
</evidence>
<evidence type="ECO:0000256" key="8">
    <source>
        <dbReference type="ARBA" id="ARBA00031423"/>
    </source>
</evidence>
<dbReference type="SUPFAM" id="SSF51445">
    <property type="entry name" value="(Trans)glycosidases"/>
    <property type="match status" value="1"/>
</dbReference>
<evidence type="ECO:0000256" key="2">
    <source>
        <dbReference type="ARBA" id="ARBA00005684"/>
    </source>
</evidence>
<dbReference type="Pfam" id="PF02446">
    <property type="entry name" value="Glyco_hydro_77"/>
    <property type="match status" value="1"/>
</dbReference>
<keyword evidence="7 10" id="KW-0119">Carbohydrate metabolism</keyword>
<proteinExistence type="inferred from homology"/>
<keyword evidence="5 10" id="KW-0328">Glycosyltransferase</keyword>
<protein>
    <recommendedName>
        <fullName evidence="4 10">4-alpha-glucanotransferase</fullName>
        <ecNumber evidence="3 10">2.4.1.25</ecNumber>
    </recommendedName>
    <alternativeName>
        <fullName evidence="8 10">Amylomaltase</fullName>
    </alternativeName>
    <alternativeName>
        <fullName evidence="9 10">Disproportionating enzyme</fullName>
    </alternativeName>
</protein>
<evidence type="ECO:0000256" key="5">
    <source>
        <dbReference type="ARBA" id="ARBA00022676"/>
    </source>
</evidence>
<dbReference type="InterPro" id="IPR017853">
    <property type="entry name" value="GH"/>
</dbReference>
<evidence type="ECO:0000313" key="11">
    <source>
        <dbReference type="EMBL" id="GLI35982.1"/>
    </source>
</evidence>
<dbReference type="NCBIfam" id="TIGR00217">
    <property type="entry name" value="malQ"/>
    <property type="match status" value="1"/>
</dbReference>
<dbReference type="RefSeq" id="WP_281796120.1">
    <property type="nucleotide sequence ID" value="NZ_BSDR01000001.1"/>
</dbReference>
<comment type="similarity">
    <text evidence="2 10">Belongs to the disproportionating enzyme family.</text>
</comment>